<gene>
    <name evidence="13" type="ORF">PCOL08062_LOCUS9130</name>
</gene>
<dbReference type="PRINTS" id="PR00989">
    <property type="entry name" value="ADENOKINASE"/>
</dbReference>
<dbReference type="InterPro" id="IPR029056">
    <property type="entry name" value="Ribokinase-like"/>
</dbReference>
<evidence type="ECO:0000256" key="9">
    <source>
        <dbReference type="ARBA" id="ARBA00022840"/>
    </source>
</evidence>
<sequence length="357" mass="38400">MANAGKLLCMGNPLLDISAVVTQEFLDKYSLKLDNQILIETDEQRAIFPDMTKNFEVEYIAGGATQNSARVAQWMLGDAGAVTYMGCVGKDDFSAKMLEVAQKDGMVARYMEDESAATGSCAVCVVGGERSLAANLAAANNYKIDHLKKPENWACVEKASFYYMAGFFITVSPESILAVAEHSTANRKTFMMNLSAPFIMEVPPFKEALMKAMPHIDFLFGNESEAATFATTEGWETRDVAEIALKIADFPKAAGTRPRVVVFTQGADATVVACGGKVMSYPVIKLAKEQLVDTNGAGDSFVGGFLSQLVAGKGLEECCRAGNYCANAVIKESGCKYPAKPNFTDATAPHQAATWSK</sequence>
<protein>
    <recommendedName>
        <fullName evidence="4 11">Adenosine kinase</fullName>
        <shortName evidence="11">AK</shortName>
        <ecNumber evidence="4 11">2.7.1.20</ecNumber>
    </recommendedName>
    <alternativeName>
        <fullName evidence="11">Adenosine 5'-phosphotransferase</fullName>
    </alternativeName>
</protein>
<evidence type="ECO:0000259" key="12">
    <source>
        <dbReference type="Pfam" id="PF00294"/>
    </source>
</evidence>
<keyword evidence="11" id="KW-0460">Magnesium</keyword>
<reference evidence="13" key="1">
    <citation type="submission" date="2021-01" db="EMBL/GenBank/DDBJ databases">
        <authorList>
            <person name="Corre E."/>
            <person name="Pelletier E."/>
            <person name="Niang G."/>
            <person name="Scheremetjew M."/>
            <person name="Finn R."/>
            <person name="Kale V."/>
            <person name="Holt S."/>
            <person name="Cochrane G."/>
            <person name="Meng A."/>
            <person name="Brown T."/>
            <person name="Cohen L."/>
        </authorList>
    </citation>
    <scope>NUCLEOTIDE SEQUENCE</scope>
    <source>
        <strain evidence="13">CCMP1413</strain>
    </source>
</reference>
<evidence type="ECO:0000313" key="13">
    <source>
        <dbReference type="EMBL" id="CAD8245400.1"/>
    </source>
</evidence>
<dbReference type="CDD" id="cd01168">
    <property type="entry name" value="adenosine_kinase"/>
    <property type="match status" value="1"/>
</dbReference>
<dbReference type="GO" id="GO:0004001">
    <property type="term" value="F:adenosine kinase activity"/>
    <property type="evidence" value="ECO:0007669"/>
    <property type="project" value="UniProtKB-UniRule"/>
</dbReference>
<comment type="pathway">
    <text evidence="2 11">Purine metabolism; AMP biosynthesis via salvage pathway; AMP from adenosine: step 1/1.</text>
</comment>
<evidence type="ECO:0000256" key="3">
    <source>
        <dbReference type="ARBA" id="ARBA00010688"/>
    </source>
</evidence>
<dbReference type="GO" id="GO:0005634">
    <property type="term" value="C:nucleus"/>
    <property type="evidence" value="ECO:0007669"/>
    <property type="project" value="TreeGrafter"/>
</dbReference>
<dbReference type="GO" id="GO:0005829">
    <property type="term" value="C:cytosol"/>
    <property type="evidence" value="ECO:0007669"/>
    <property type="project" value="TreeGrafter"/>
</dbReference>
<name>A0A7R9Y4P0_9VIRI</name>
<dbReference type="Pfam" id="PF00294">
    <property type="entry name" value="PfkB"/>
    <property type="match status" value="1"/>
</dbReference>
<comment type="similarity">
    <text evidence="3 11">Belongs to the carbohydrate kinase PfkB family.</text>
</comment>
<dbReference type="Gene3D" id="3.40.1190.20">
    <property type="match status" value="1"/>
</dbReference>
<comment type="catalytic activity">
    <reaction evidence="11">
        <text>adenosine + ATP = AMP + ADP + H(+)</text>
        <dbReference type="Rhea" id="RHEA:20824"/>
        <dbReference type="ChEBI" id="CHEBI:15378"/>
        <dbReference type="ChEBI" id="CHEBI:16335"/>
        <dbReference type="ChEBI" id="CHEBI:30616"/>
        <dbReference type="ChEBI" id="CHEBI:456215"/>
        <dbReference type="ChEBI" id="CHEBI:456216"/>
        <dbReference type="EC" id="2.7.1.20"/>
    </reaction>
</comment>
<evidence type="ECO:0000256" key="2">
    <source>
        <dbReference type="ARBA" id="ARBA00004801"/>
    </source>
</evidence>
<comment type="cofactor">
    <cofactor evidence="1 11">
        <name>Mg(2+)</name>
        <dbReference type="ChEBI" id="CHEBI:18420"/>
    </cofactor>
</comment>
<dbReference type="InterPro" id="IPR002173">
    <property type="entry name" value="Carboh/pur_kinase_PfkB_CS"/>
</dbReference>
<evidence type="ECO:0000256" key="11">
    <source>
        <dbReference type="RuleBase" id="RU368116"/>
    </source>
</evidence>
<dbReference type="InterPro" id="IPR001805">
    <property type="entry name" value="Adenokinase"/>
</dbReference>
<dbReference type="PANTHER" id="PTHR45769:SF3">
    <property type="entry name" value="ADENOSINE KINASE"/>
    <property type="match status" value="1"/>
</dbReference>
<comment type="function">
    <text evidence="11">ATP dependent phosphorylation of adenosine and other related nucleoside analogs to monophosphate derivatives.</text>
</comment>
<evidence type="ECO:0000256" key="8">
    <source>
        <dbReference type="ARBA" id="ARBA00022777"/>
    </source>
</evidence>
<keyword evidence="7 11" id="KW-0547">Nucleotide-binding</keyword>
<dbReference type="SUPFAM" id="SSF53613">
    <property type="entry name" value="Ribokinase-like"/>
    <property type="match status" value="1"/>
</dbReference>
<dbReference type="EC" id="2.7.1.20" evidence="4 11"/>
<keyword evidence="6 11" id="KW-0660">Purine salvage</keyword>
<organism evidence="13">
    <name type="scientific">Prasinoderma coloniale</name>
    <dbReference type="NCBI Taxonomy" id="156133"/>
    <lineage>
        <taxon>Eukaryota</taxon>
        <taxon>Viridiplantae</taxon>
        <taxon>Prasinodermophyta</taxon>
        <taxon>Prasinodermophyceae</taxon>
        <taxon>Prasinodermales</taxon>
        <taxon>Prasinodermaceae</taxon>
        <taxon>Prasinoderma</taxon>
    </lineage>
</organism>
<dbReference type="PROSITE" id="PS00584">
    <property type="entry name" value="PFKB_KINASES_2"/>
    <property type="match status" value="1"/>
</dbReference>
<dbReference type="GO" id="GO:0006144">
    <property type="term" value="P:purine nucleobase metabolic process"/>
    <property type="evidence" value="ECO:0007669"/>
    <property type="project" value="TreeGrafter"/>
</dbReference>
<dbReference type="PANTHER" id="PTHR45769">
    <property type="entry name" value="ADENOSINE KINASE"/>
    <property type="match status" value="1"/>
</dbReference>
<dbReference type="GO" id="GO:0044209">
    <property type="term" value="P:AMP salvage"/>
    <property type="evidence" value="ECO:0007669"/>
    <property type="project" value="UniProtKB-UniRule"/>
</dbReference>
<keyword evidence="9 11" id="KW-0067">ATP-binding</keyword>
<evidence type="ECO:0000256" key="7">
    <source>
        <dbReference type="ARBA" id="ARBA00022741"/>
    </source>
</evidence>
<proteinExistence type="inferred from homology"/>
<evidence type="ECO:0000256" key="10">
    <source>
        <dbReference type="PIRSR" id="PIRSR601805-1"/>
    </source>
</evidence>
<dbReference type="InterPro" id="IPR011611">
    <property type="entry name" value="PfkB_dom"/>
</dbReference>
<evidence type="ECO:0000256" key="1">
    <source>
        <dbReference type="ARBA" id="ARBA00001946"/>
    </source>
</evidence>
<evidence type="ECO:0000256" key="5">
    <source>
        <dbReference type="ARBA" id="ARBA00022679"/>
    </source>
</evidence>
<evidence type="ECO:0000256" key="4">
    <source>
        <dbReference type="ARBA" id="ARBA00012119"/>
    </source>
</evidence>
<feature type="domain" description="Carbohydrate kinase PfkB" evidence="12">
    <location>
        <begin position="39"/>
        <end position="338"/>
    </location>
</feature>
<evidence type="ECO:0000256" key="6">
    <source>
        <dbReference type="ARBA" id="ARBA00022726"/>
    </source>
</evidence>
<dbReference type="UniPathway" id="UPA00588">
    <property type="reaction ID" value="UER00659"/>
</dbReference>
<keyword evidence="8 11" id="KW-0418">Kinase</keyword>
<keyword evidence="5 11" id="KW-0808">Transferase</keyword>
<dbReference type="AlphaFoldDB" id="A0A7R9Y4P0"/>
<feature type="active site" description="Proton acceptor" evidence="10">
    <location>
        <position position="299"/>
    </location>
</feature>
<accession>A0A7R9Y4P0</accession>
<dbReference type="GO" id="GO:0005524">
    <property type="term" value="F:ATP binding"/>
    <property type="evidence" value="ECO:0007669"/>
    <property type="project" value="UniProtKB-UniRule"/>
</dbReference>
<dbReference type="FunFam" id="3.40.1190.20:FF:000006">
    <property type="entry name" value="Adenosine kinase 2"/>
    <property type="match status" value="1"/>
</dbReference>
<dbReference type="EMBL" id="HBDZ01011919">
    <property type="protein sequence ID" value="CAD8245400.1"/>
    <property type="molecule type" value="Transcribed_RNA"/>
</dbReference>
<dbReference type="Gene3D" id="3.30.1110.10">
    <property type="match status" value="1"/>
</dbReference>
<dbReference type="GO" id="GO:0006166">
    <property type="term" value="P:purine ribonucleoside salvage"/>
    <property type="evidence" value="ECO:0007669"/>
    <property type="project" value="UniProtKB-KW"/>
</dbReference>